<accession>A0ACB8TKP6</accession>
<dbReference type="EMBL" id="MU277187">
    <property type="protein sequence ID" value="KAI0069048.1"/>
    <property type="molecule type" value="Genomic_DNA"/>
</dbReference>
<comment type="caution">
    <text evidence="1">The sequence shown here is derived from an EMBL/GenBank/DDBJ whole genome shotgun (WGS) entry which is preliminary data.</text>
</comment>
<organism evidence="1 2">
    <name type="scientific">Artomyces pyxidatus</name>
    <dbReference type="NCBI Taxonomy" id="48021"/>
    <lineage>
        <taxon>Eukaryota</taxon>
        <taxon>Fungi</taxon>
        <taxon>Dikarya</taxon>
        <taxon>Basidiomycota</taxon>
        <taxon>Agaricomycotina</taxon>
        <taxon>Agaricomycetes</taxon>
        <taxon>Russulales</taxon>
        <taxon>Auriscalpiaceae</taxon>
        <taxon>Artomyces</taxon>
    </lineage>
</organism>
<sequence length="190" mass="21227">MSSVSLARNFARTPRHIVRHVSNKPSTSPPSFSLPPQKLRALISLYHESEGFITPENLDARIDLAFTDFESSSSVHKTHAGQLEMRSALSDRRRLPRYGAPEDSARLLSGSVLDDRKARVDGVFDALYGTWNAKRPGLELLQDTWGQVEQQLKDAKQEDLEERALRNGQGEPGERPEAAGRGEERREPGP</sequence>
<reference evidence="1" key="2">
    <citation type="journal article" date="2022" name="New Phytol.">
        <title>Evolutionary transition to the ectomycorrhizal habit in the genomes of a hyperdiverse lineage of mushroom-forming fungi.</title>
        <authorList>
            <person name="Looney B."/>
            <person name="Miyauchi S."/>
            <person name="Morin E."/>
            <person name="Drula E."/>
            <person name="Courty P.E."/>
            <person name="Kohler A."/>
            <person name="Kuo A."/>
            <person name="LaButti K."/>
            <person name="Pangilinan J."/>
            <person name="Lipzen A."/>
            <person name="Riley R."/>
            <person name="Andreopoulos W."/>
            <person name="He G."/>
            <person name="Johnson J."/>
            <person name="Nolan M."/>
            <person name="Tritt A."/>
            <person name="Barry K.W."/>
            <person name="Grigoriev I.V."/>
            <person name="Nagy L.G."/>
            <person name="Hibbett D."/>
            <person name="Henrissat B."/>
            <person name="Matheny P.B."/>
            <person name="Labbe J."/>
            <person name="Martin F.M."/>
        </authorList>
    </citation>
    <scope>NUCLEOTIDE SEQUENCE</scope>
    <source>
        <strain evidence="1">HHB10654</strain>
    </source>
</reference>
<dbReference type="Proteomes" id="UP000814140">
    <property type="component" value="Unassembled WGS sequence"/>
</dbReference>
<evidence type="ECO:0000313" key="1">
    <source>
        <dbReference type="EMBL" id="KAI0069048.1"/>
    </source>
</evidence>
<name>A0ACB8TKP6_9AGAM</name>
<protein>
    <submittedName>
        <fullName evidence="1">Uncharacterized protein</fullName>
    </submittedName>
</protein>
<proteinExistence type="predicted"/>
<evidence type="ECO:0000313" key="2">
    <source>
        <dbReference type="Proteomes" id="UP000814140"/>
    </source>
</evidence>
<gene>
    <name evidence="1" type="ORF">BV25DRAFT_1817986</name>
</gene>
<keyword evidence="2" id="KW-1185">Reference proteome</keyword>
<reference evidence="1" key="1">
    <citation type="submission" date="2021-03" db="EMBL/GenBank/DDBJ databases">
        <authorList>
            <consortium name="DOE Joint Genome Institute"/>
            <person name="Ahrendt S."/>
            <person name="Looney B.P."/>
            <person name="Miyauchi S."/>
            <person name="Morin E."/>
            <person name="Drula E."/>
            <person name="Courty P.E."/>
            <person name="Chicoki N."/>
            <person name="Fauchery L."/>
            <person name="Kohler A."/>
            <person name="Kuo A."/>
            <person name="Labutti K."/>
            <person name="Pangilinan J."/>
            <person name="Lipzen A."/>
            <person name="Riley R."/>
            <person name="Andreopoulos W."/>
            <person name="He G."/>
            <person name="Johnson J."/>
            <person name="Barry K.W."/>
            <person name="Grigoriev I.V."/>
            <person name="Nagy L."/>
            <person name="Hibbett D."/>
            <person name="Henrissat B."/>
            <person name="Matheny P.B."/>
            <person name="Labbe J."/>
            <person name="Martin F."/>
        </authorList>
    </citation>
    <scope>NUCLEOTIDE SEQUENCE</scope>
    <source>
        <strain evidence="1">HHB10654</strain>
    </source>
</reference>